<dbReference type="Pfam" id="PF08523">
    <property type="entry name" value="MBF1"/>
    <property type="match status" value="1"/>
</dbReference>
<dbReference type="PANTHER" id="PTHR10245">
    <property type="entry name" value="ENDOTHELIAL DIFFERENTIATION-RELATED FACTOR 1 MULTIPROTEIN BRIDGING FACTOR 1"/>
    <property type="match status" value="1"/>
</dbReference>
<keyword evidence="5" id="KW-0804">Transcription</keyword>
<feature type="domain" description="HTH cro/C1-type" evidence="8">
    <location>
        <begin position="108"/>
        <end position="164"/>
    </location>
</feature>
<dbReference type="GO" id="GO:0005634">
    <property type="term" value="C:nucleus"/>
    <property type="evidence" value="ECO:0007669"/>
    <property type="project" value="TreeGrafter"/>
</dbReference>
<dbReference type="STRING" id="1658172.A0A1B7NVY3"/>
<dbReference type="EMBL" id="LGUA01000587">
    <property type="protein sequence ID" value="OAX80923.1"/>
    <property type="molecule type" value="Genomic_DNA"/>
</dbReference>
<dbReference type="Proteomes" id="UP000091918">
    <property type="component" value="Unassembled WGS sequence"/>
</dbReference>
<dbReference type="PANTHER" id="PTHR10245:SF15">
    <property type="entry name" value="ENDOTHELIAL DIFFERENTIATION-RELATED FACTOR 1"/>
    <property type="match status" value="1"/>
</dbReference>
<dbReference type="CDD" id="cd00093">
    <property type="entry name" value="HTH_XRE"/>
    <property type="match status" value="1"/>
</dbReference>
<feature type="region of interest" description="Disordered" evidence="7">
    <location>
        <begin position="1"/>
        <end position="22"/>
    </location>
</feature>
<dbReference type="AlphaFoldDB" id="A0A1B7NVY3"/>
<evidence type="ECO:0000256" key="3">
    <source>
        <dbReference type="ARBA" id="ARBA00023015"/>
    </source>
</evidence>
<dbReference type="GO" id="GO:0003677">
    <property type="term" value="F:DNA binding"/>
    <property type="evidence" value="ECO:0007669"/>
    <property type="project" value="UniProtKB-KW"/>
</dbReference>
<evidence type="ECO:0000259" key="8">
    <source>
        <dbReference type="PROSITE" id="PS50943"/>
    </source>
</evidence>
<evidence type="ECO:0000256" key="5">
    <source>
        <dbReference type="ARBA" id="ARBA00023163"/>
    </source>
</evidence>
<dbReference type="PROSITE" id="PS50943">
    <property type="entry name" value="HTH_CROC1"/>
    <property type="match status" value="1"/>
</dbReference>
<evidence type="ECO:0000313" key="9">
    <source>
        <dbReference type="EMBL" id="OAX80923.1"/>
    </source>
</evidence>
<dbReference type="Gene3D" id="1.10.260.40">
    <property type="entry name" value="lambda repressor-like DNA-binding domains"/>
    <property type="match status" value="1"/>
</dbReference>
<keyword evidence="3" id="KW-0805">Transcription regulation</keyword>
<dbReference type="SMART" id="SM00530">
    <property type="entry name" value="HTH_XRE"/>
    <property type="match status" value="1"/>
</dbReference>
<gene>
    <name evidence="9" type="ORF">ACJ72_04737</name>
</gene>
<sequence>MSEDWDSVTRIGSKARGGGGGFRETVVKGRSAVNAAARSGAIIGTEKKFTTGNAPNVDNIEKLTLAPICAAAKQASKPLVEGQHLTKVDRSDDIIPLQAVGDEVGKAIQRRRNEEGYKMTQKELAAKCNTTPAVIADLEQNKKGADKKVLPRIENVLNIKLTGRDIGKEKFPKRK</sequence>
<keyword evidence="10" id="KW-1185">Reference proteome</keyword>
<protein>
    <recommendedName>
        <fullName evidence="2">Multiprotein-bridging factor 1</fullName>
    </recommendedName>
</protein>
<reference evidence="9 10" key="1">
    <citation type="submission" date="2015-07" db="EMBL/GenBank/DDBJ databases">
        <title>Emmonsia species relationships and genome sequence.</title>
        <authorList>
            <person name="Cuomo C.A."/>
            <person name="Schwartz I.S."/>
            <person name="Kenyon C."/>
            <person name="de Hoog G.S."/>
            <person name="Govender N.P."/>
            <person name="Botha A."/>
            <person name="Moreno L."/>
            <person name="de Vries M."/>
            <person name="Munoz J.F."/>
            <person name="Stielow J.B."/>
        </authorList>
    </citation>
    <scope>NUCLEOTIDE SEQUENCE [LARGE SCALE GENOMIC DNA]</scope>
    <source>
        <strain evidence="9 10">CBS 136260</strain>
    </source>
</reference>
<evidence type="ECO:0000256" key="1">
    <source>
        <dbReference type="ARBA" id="ARBA00009802"/>
    </source>
</evidence>
<dbReference type="InterPro" id="IPR010982">
    <property type="entry name" value="Lambda_DNA-bd_dom_sf"/>
</dbReference>
<comment type="similarity">
    <text evidence="1">Belongs to the MBF1 family.</text>
</comment>
<dbReference type="Pfam" id="PF01381">
    <property type="entry name" value="HTH_3"/>
    <property type="match status" value="1"/>
</dbReference>
<evidence type="ECO:0000256" key="7">
    <source>
        <dbReference type="SAM" id="MobiDB-lite"/>
    </source>
</evidence>
<proteinExistence type="inferred from homology"/>
<organism evidence="9 10">
    <name type="scientific">Emergomyces africanus</name>
    <dbReference type="NCBI Taxonomy" id="1955775"/>
    <lineage>
        <taxon>Eukaryota</taxon>
        <taxon>Fungi</taxon>
        <taxon>Dikarya</taxon>
        <taxon>Ascomycota</taxon>
        <taxon>Pezizomycotina</taxon>
        <taxon>Eurotiomycetes</taxon>
        <taxon>Eurotiomycetidae</taxon>
        <taxon>Onygenales</taxon>
        <taxon>Ajellomycetaceae</taxon>
        <taxon>Emergomyces</taxon>
    </lineage>
</organism>
<evidence type="ECO:0000313" key="10">
    <source>
        <dbReference type="Proteomes" id="UP000091918"/>
    </source>
</evidence>
<keyword evidence="4" id="KW-0238">DNA-binding</keyword>
<comment type="function">
    <text evidence="6">Transcriptional coactivator that stimulates GCN4-dependent transcriptional activity by bridging the DNA-binding region of GCN4 and TBP (SPT15), thereby recruiting TBP to GCN4-bound promoters. Involved in induction of the ribosome quality control (RQC) pathway; a pathway that degrades nascent peptide chains during problematic translation. Required to prevent stalled ribosomes from frameshifting.</text>
</comment>
<dbReference type="OrthoDB" id="10253401at2759"/>
<dbReference type="InterPro" id="IPR013729">
    <property type="entry name" value="MBF1_N"/>
</dbReference>
<evidence type="ECO:0000256" key="4">
    <source>
        <dbReference type="ARBA" id="ARBA00023125"/>
    </source>
</evidence>
<evidence type="ECO:0000256" key="2">
    <source>
        <dbReference type="ARBA" id="ARBA00014317"/>
    </source>
</evidence>
<evidence type="ECO:0000256" key="6">
    <source>
        <dbReference type="ARBA" id="ARBA00035107"/>
    </source>
</evidence>
<dbReference type="SUPFAM" id="SSF47413">
    <property type="entry name" value="lambda repressor-like DNA-binding domains"/>
    <property type="match status" value="1"/>
</dbReference>
<comment type="caution">
    <text evidence="9">The sequence shown here is derived from an EMBL/GenBank/DDBJ whole genome shotgun (WGS) entry which is preliminary data.</text>
</comment>
<dbReference type="InterPro" id="IPR001387">
    <property type="entry name" value="Cro/C1-type_HTH"/>
</dbReference>
<name>A0A1B7NVY3_9EURO</name>
<accession>A0A1B7NVY3</accession>